<feature type="non-terminal residue" evidence="3">
    <location>
        <position position="179"/>
    </location>
</feature>
<comment type="caution">
    <text evidence="3">The sequence shown here is derived from an EMBL/GenBank/DDBJ whole genome shotgun (WGS) entry which is preliminary data.</text>
</comment>
<evidence type="ECO:0000256" key="1">
    <source>
        <dbReference type="ARBA" id="ARBA00006270"/>
    </source>
</evidence>
<dbReference type="EMBL" id="CAXKWB010013363">
    <property type="protein sequence ID" value="CAL4107460.1"/>
    <property type="molecule type" value="Genomic_DNA"/>
</dbReference>
<dbReference type="SMART" id="SM00175">
    <property type="entry name" value="RAB"/>
    <property type="match status" value="1"/>
</dbReference>
<evidence type="ECO:0000313" key="3">
    <source>
        <dbReference type="EMBL" id="CAL4107460.1"/>
    </source>
</evidence>
<comment type="similarity">
    <text evidence="1">Belongs to the small GTPase superfamily. Rab family.</text>
</comment>
<dbReference type="SMART" id="SM00173">
    <property type="entry name" value="RAS"/>
    <property type="match status" value="1"/>
</dbReference>
<dbReference type="Gene3D" id="3.40.50.300">
    <property type="entry name" value="P-loop containing nucleotide triphosphate hydrolases"/>
    <property type="match status" value="1"/>
</dbReference>
<dbReference type="InterPro" id="IPR005225">
    <property type="entry name" value="Small_GTP-bd"/>
</dbReference>
<name>A0AAV2QYN0_MEGNR</name>
<dbReference type="FunFam" id="3.40.50.300:FF:001447">
    <property type="entry name" value="Ras-related protein Rab-1B"/>
    <property type="match status" value="1"/>
</dbReference>
<dbReference type="InterPro" id="IPR001806">
    <property type="entry name" value="Small_GTPase"/>
</dbReference>
<dbReference type="PROSITE" id="PS51421">
    <property type="entry name" value="RAS"/>
    <property type="match status" value="1"/>
</dbReference>
<dbReference type="SUPFAM" id="SSF52540">
    <property type="entry name" value="P-loop containing nucleoside triphosphate hydrolases"/>
    <property type="match status" value="1"/>
</dbReference>
<organism evidence="3 4">
    <name type="scientific">Meganyctiphanes norvegica</name>
    <name type="common">Northern krill</name>
    <name type="synonym">Thysanopoda norvegica</name>
    <dbReference type="NCBI Taxonomy" id="48144"/>
    <lineage>
        <taxon>Eukaryota</taxon>
        <taxon>Metazoa</taxon>
        <taxon>Ecdysozoa</taxon>
        <taxon>Arthropoda</taxon>
        <taxon>Crustacea</taxon>
        <taxon>Multicrustacea</taxon>
        <taxon>Malacostraca</taxon>
        <taxon>Eumalacostraca</taxon>
        <taxon>Eucarida</taxon>
        <taxon>Euphausiacea</taxon>
        <taxon>Euphausiidae</taxon>
        <taxon>Meganyctiphanes</taxon>
    </lineage>
</organism>
<evidence type="ECO:0000313" key="4">
    <source>
        <dbReference type="Proteomes" id="UP001497623"/>
    </source>
</evidence>
<gene>
    <name evidence="3" type="ORF">MNOR_LOCUS18577</name>
</gene>
<sequence>MQKSNCGNVILGYLVVSQCASVTSYLKIIFGKNTYGIEGVSFMDVFFVIFTTKRTHQIWDTAGQERFRSMAPMYYRGSNAAILVYDITNYNTFTDIYSWVNELRKRVDPDLMLVVVGNKSDLSEQRAVTRATAEEYAQSIGASFFETSALTNEESSALLKFIAADVYSKSELFDSTLTM</sequence>
<dbReference type="PRINTS" id="PR00449">
    <property type="entry name" value="RASTRNSFRMNG"/>
</dbReference>
<dbReference type="Proteomes" id="UP001497623">
    <property type="component" value="Unassembled WGS sequence"/>
</dbReference>
<dbReference type="GO" id="GO:0003924">
    <property type="term" value="F:GTPase activity"/>
    <property type="evidence" value="ECO:0007669"/>
    <property type="project" value="InterPro"/>
</dbReference>
<keyword evidence="4" id="KW-1185">Reference proteome</keyword>
<dbReference type="PANTHER" id="PTHR47978">
    <property type="match status" value="1"/>
</dbReference>
<dbReference type="AlphaFoldDB" id="A0AAV2QYN0"/>
<protein>
    <submittedName>
        <fullName evidence="3">Uncharacterized protein</fullName>
    </submittedName>
</protein>
<dbReference type="SMART" id="SM00174">
    <property type="entry name" value="RHO"/>
    <property type="match status" value="1"/>
</dbReference>
<evidence type="ECO:0000256" key="2">
    <source>
        <dbReference type="ARBA" id="ARBA00022741"/>
    </source>
</evidence>
<dbReference type="GO" id="GO:0005525">
    <property type="term" value="F:GTP binding"/>
    <property type="evidence" value="ECO:0007669"/>
    <property type="project" value="InterPro"/>
</dbReference>
<dbReference type="PROSITE" id="PS51419">
    <property type="entry name" value="RAB"/>
    <property type="match status" value="1"/>
</dbReference>
<reference evidence="3 4" key="1">
    <citation type="submission" date="2024-05" db="EMBL/GenBank/DDBJ databases">
        <authorList>
            <person name="Wallberg A."/>
        </authorList>
    </citation>
    <scope>NUCLEOTIDE SEQUENCE [LARGE SCALE GENOMIC DNA]</scope>
</reference>
<dbReference type="InterPro" id="IPR027417">
    <property type="entry name" value="P-loop_NTPase"/>
</dbReference>
<keyword evidence="2" id="KW-0547">Nucleotide-binding</keyword>
<proteinExistence type="inferred from homology"/>
<dbReference type="Pfam" id="PF00071">
    <property type="entry name" value="Ras"/>
    <property type="match status" value="1"/>
</dbReference>
<accession>A0AAV2QYN0</accession>
<dbReference type="NCBIfam" id="TIGR00231">
    <property type="entry name" value="small_GTP"/>
    <property type="match status" value="1"/>
</dbReference>